<keyword evidence="2" id="KW-0812">Transmembrane</keyword>
<dbReference type="GO" id="GO:0055085">
    <property type="term" value="P:transmembrane transport"/>
    <property type="evidence" value="ECO:0007669"/>
    <property type="project" value="InterPro"/>
</dbReference>
<dbReference type="NCBIfam" id="TIGR01352">
    <property type="entry name" value="tonB_Cterm"/>
    <property type="match status" value="1"/>
</dbReference>
<evidence type="ECO:0000256" key="1">
    <source>
        <dbReference type="ARBA" id="ARBA00004167"/>
    </source>
</evidence>
<comment type="caution">
    <text evidence="6">The sequence shown here is derived from an EMBL/GenBank/DDBJ whole genome shotgun (WGS) entry which is preliminary data.</text>
</comment>
<keyword evidence="4" id="KW-0472">Membrane</keyword>
<proteinExistence type="predicted"/>
<dbReference type="RefSeq" id="WP_130161143.1">
    <property type="nucleotide sequence ID" value="NZ_SGIM01000002.1"/>
</dbReference>
<dbReference type="Pfam" id="PF03544">
    <property type="entry name" value="TonB_C"/>
    <property type="match status" value="1"/>
</dbReference>
<evidence type="ECO:0000256" key="3">
    <source>
        <dbReference type="ARBA" id="ARBA00022989"/>
    </source>
</evidence>
<feature type="domain" description="TonB C-terminal" evidence="5">
    <location>
        <begin position="57"/>
        <end position="116"/>
    </location>
</feature>
<protein>
    <submittedName>
        <fullName evidence="6">TonB family protein</fullName>
    </submittedName>
</protein>
<comment type="subcellular location">
    <subcellularLocation>
        <location evidence="1">Membrane</location>
        <topology evidence="1">Single-pass membrane protein</topology>
    </subcellularLocation>
</comment>
<evidence type="ECO:0000256" key="4">
    <source>
        <dbReference type="ARBA" id="ARBA00023136"/>
    </source>
</evidence>
<gene>
    <name evidence="6" type="ORF">EXE30_03045</name>
</gene>
<dbReference type="SUPFAM" id="SSF74653">
    <property type="entry name" value="TolA/TonB C-terminal domain"/>
    <property type="match status" value="2"/>
</dbReference>
<keyword evidence="3" id="KW-1133">Transmembrane helix</keyword>
<evidence type="ECO:0000313" key="7">
    <source>
        <dbReference type="Proteomes" id="UP000292110"/>
    </source>
</evidence>
<dbReference type="EMBL" id="SGIM01000002">
    <property type="protein sequence ID" value="RZF55801.1"/>
    <property type="molecule type" value="Genomic_DNA"/>
</dbReference>
<dbReference type="InterPro" id="IPR037682">
    <property type="entry name" value="TonB_C"/>
</dbReference>
<dbReference type="AlphaFoldDB" id="A0A4Q6XBS2"/>
<dbReference type="Gene3D" id="3.30.1150.10">
    <property type="match status" value="1"/>
</dbReference>
<name>A0A4Q6XBS2_9GAMM</name>
<dbReference type="Proteomes" id="UP000292110">
    <property type="component" value="Unassembled WGS sequence"/>
</dbReference>
<dbReference type="GO" id="GO:0016020">
    <property type="term" value="C:membrane"/>
    <property type="evidence" value="ECO:0007669"/>
    <property type="project" value="UniProtKB-SubCell"/>
</dbReference>
<organism evidence="6 7">
    <name type="scientific">Acinetobacter halotolerans</name>
    <dbReference type="NCBI Taxonomy" id="1752076"/>
    <lineage>
        <taxon>Bacteria</taxon>
        <taxon>Pseudomonadati</taxon>
        <taxon>Pseudomonadota</taxon>
        <taxon>Gammaproteobacteria</taxon>
        <taxon>Moraxellales</taxon>
        <taxon>Moraxellaceae</taxon>
        <taxon>Acinetobacter</taxon>
    </lineage>
</organism>
<evidence type="ECO:0000259" key="5">
    <source>
        <dbReference type="Pfam" id="PF03544"/>
    </source>
</evidence>
<evidence type="ECO:0000256" key="2">
    <source>
        <dbReference type="ARBA" id="ARBA00022692"/>
    </source>
</evidence>
<reference evidence="6 7" key="1">
    <citation type="submission" date="2019-02" db="EMBL/GenBank/DDBJ databases">
        <title>The draft genome of Acinetobacter halotolerans strain JCM 31009.</title>
        <authorList>
            <person name="Qin J."/>
            <person name="Feng Y."/>
            <person name="Nemec A."/>
            <person name="Zong Z."/>
        </authorList>
    </citation>
    <scope>NUCLEOTIDE SEQUENCE [LARGE SCALE GENOMIC DNA]</scope>
    <source>
        <strain evidence="6 7">JCM 31009</strain>
    </source>
</reference>
<sequence length="226" mass="26268">MKLLSKTAFVMLCVLGENSYAKNIEFINVDSRNLKWKKLPQISFNHSMLQGHNRDLSVVIDVNEKGEVVSSRIKKSSYVVELDTFVVAEIKKSSFYPYEINGKYYPMRVEQPFKFYIDDNQTNDSVLTIIERRKLIEERLHKEIIDLWEVPIDSENLNNVVSFVISRNNSIDLIQVHQSSGSRDFDLSTRQAIRYSTLVKKLTNDEKDAFFGELESKKITISFRAN</sequence>
<accession>A0A4Q6XBS2</accession>
<evidence type="ECO:0000313" key="6">
    <source>
        <dbReference type="EMBL" id="RZF55801.1"/>
    </source>
</evidence>
<dbReference type="InterPro" id="IPR006260">
    <property type="entry name" value="TonB/TolA_C"/>
</dbReference>
<keyword evidence="7" id="KW-1185">Reference proteome</keyword>